<name>A0A1V8MAC8_9GAMM</name>
<keyword evidence="1" id="KW-0732">Signal</keyword>
<dbReference type="InterPro" id="IPR013097">
    <property type="entry name" value="Dabb"/>
</dbReference>
<organism evidence="3 4">
    <name type="scientific">Methyloprofundus sedimenti</name>
    <dbReference type="NCBI Taxonomy" id="1420851"/>
    <lineage>
        <taxon>Bacteria</taxon>
        <taxon>Pseudomonadati</taxon>
        <taxon>Pseudomonadota</taxon>
        <taxon>Gammaproteobacteria</taxon>
        <taxon>Methylococcales</taxon>
        <taxon>Methylococcaceae</taxon>
        <taxon>Methyloprofundus</taxon>
    </lineage>
</organism>
<dbReference type="AlphaFoldDB" id="A0A1V8MAC8"/>
<sequence length="127" mass="14569">MKKYLQSLMFLVLIFTVTISHAQEDSRVSHVVVVWLKEPGNTQMREQFINASRALETLPGVLSRHVSAVIPSDRPKVDDTFDVAVTVTFKNAEALKNYMRNQKHKDMLNKQLKPLVNRIVVYNFGNI</sequence>
<dbReference type="PROSITE" id="PS51502">
    <property type="entry name" value="S_R_A_B_BARREL"/>
    <property type="match status" value="1"/>
</dbReference>
<gene>
    <name evidence="3" type="ORF">AU255_11730</name>
</gene>
<evidence type="ECO:0000313" key="3">
    <source>
        <dbReference type="EMBL" id="OQK18452.1"/>
    </source>
</evidence>
<protein>
    <recommendedName>
        <fullName evidence="2">Stress-response A/B barrel domain-containing protein</fullName>
    </recommendedName>
</protein>
<dbReference type="SMART" id="SM00886">
    <property type="entry name" value="Dabb"/>
    <property type="match status" value="1"/>
</dbReference>
<evidence type="ECO:0000256" key="1">
    <source>
        <dbReference type="SAM" id="SignalP"/>
    </source>
</evidence>
<comment type="caution">
    <text evidence="3">The sequence shown here is derived from an EMBL/GenBank/DDBJ whole genome shotgun (WGS) entry which is preliminary data.</text>
</comment>
<feature type="signal peptide" evidence="1">
    <location>
        <begin position="1"/>
        <end position="22"/>
    </location>
</feature>
<reference evidence="3 4" key="1">
    <citation type="submission" date="2015-12" db="EMBL/GenBank/DDBJ databases">
        <authorList>
            <person name="Shamseldin A."/>
            <person name="Moawad H."/>
            <person name="Abd El-Rahim W.M."/>
            <person name="Sadowsky M.J."/>
        </authorList>
    </citation>
    <scope>NUCLEOTIDE SEQUENCE [LARGE SCALE GENOMIC DNA]</scope>
    <source>
        <strain evidence="3 4">WF1</strain>
    </source>
</reference>
<accession>A0A1V8MAC8</accession>
<dbReference type="Gene3D" id="3.30.70.100">
    <property type="match status" value="1"/>
</dbReference>
<dbReference type="SUPFAM" id="SSF54909">
    <property type="entry name" value="Dimeric alpha+beta barrel"/>
    <property type="match status" value="1"/>
</dbReference>
<evidence type="ECO:0000313" key="4">
    <source>
        <dbReference type="Proteomes" id="UP000191980"/>
    </source>
</evidence>
<feature type="chain" id="PRO_5012912646" description="Stress-response A/B barrel domain-containing protein" evidence="1">
    <location>
        <begin position="23"/>
        <end position="127"/>
    </location>
</feature>
<keyword evidence="4" id="KW-1185">Reference proteome</keyword>
<evidence type="ECO:0000259" key="2">
    <source>
        <dbReference type="PROSITE" id="PS51502"/>
    </source>
</evidence>
<dbReference type="EMBL" id="LPUF01000001">
    <property type="protein sequence ID" value="OQK18452.1"/>
    <property type="molecule type" value="Genomic_DNA"/>
</dbReference>
<dbReference type="Proteomes" id="UP000191980">
    <property type="component" value="Unassembled WGS sequence"/>
</dbReference>
<dbReference type="Pfam" id="PF07876">
    <property type="entry name" value="Dabb"/>
    <property type="match status" value="1"/>
</dbReference>
<proteinExistence type="predicted"/>
<dbReference type="OrthoDB" id="5570802at2"/>
<dbReference type="InterPro" id="IPR011008">
    <property type="entry name" value="Dimeric_a/b-barrel"/>
</dbReference>
<dbReference type="STRING" id="1420851.AU255_11730"/>
<feature type="domain" description="Stress-response A/B barrel" evidence="2">
    <location>
        <begin position="28"/>
        <end position="124"/>
    </location>
</feature>
<dbReference type="RefSeq" id="WP_080523051.1">
    <property type="nucleotide sequence ID" value="NZ_LPUF01000001.1"/>
</dbReference>